<keyword evidence="2 3" id="KW-0539">Nucleus</keyword>
<gene>
    <name evidence="7" type="primary">LOC111018090</name>
</gene>
<dbReference type="InterPro" id="IPR010402">
    <property type="entry name" value="CCT_domain"/>
</dbReference>
<accession>A0A6J1D9A2</accession>
<feature type="region of interest" description="Disordered" evidence="4">
    <location>
        <begin position="244"/>
        <end position="263"/>
    </location>
</feature>
<proteinExistence type="predicted"/>
<dbReference type="PROSITE" id="PS51017">
    <property type="entry name" value="CCT"/>
    <property type="match status" value="1"/>
</dbReference>
<feature type="domain" description="CCT" evidence="5">
    <location>
        <begin position="187"/>
        <end position="229"/>
    </location>
</feature>
<evidence type="ECO:0000256" key="1">
    <source>
        <dbReference type="ARBA" id="ARBA00004123"/>
    </source>
</evidence>
<evidence type="ECO:0000256" key="2">
    <source>
        <dbReference type="ARBA" id="ARBA00023242"/>
    </source>
</evidence>
<dbReference type="Proteomes" id="UP000504603">
    <property type="component" value="Unplaced"/>
</dbReference>
<protein>
    <submittedName>
        <fullName evidence="7">Uncharacterized protein LOC111018090</fullName>
    </submittedName>
</protein>
<evidence type="ECO:0000259" key="5">
    <source>
        <dbReference type="PROSITE" id="PS51017"/>
    </source>
</evidence>
<dbReference type="PANTHER" id="PTHR31319">
    <property type="entry name" value="ZINC FINGER PROTEIN CONSTANS-LIKE 4"/>
    <property type="match status" value="1"/>
</dbReference>
<dbReference type="KEGG" id="mcha:111018090"/>
<evidence type="ECO:0000313" key="6">
    <source>
        <dbReference type="Proteomes" id="UP000504603"/>
    </source>
</evidence>
<dbReference type="OrthoDB" id="153872at2759"/>
<dbReference type="Pfam" id="PF06203">
    <property type="entry name" value="CCT"/>
    <property type="match status" value="1"/>
</dbReference>
<dbReference type="PANTHER" id="PTHR31319:SF110">
    <property type="entry name" value="CCT MOTIF FAMILY PROTEIN"/>
    <property type="match status" value="1"/>
</dbReference>
<dbReference type="RefSeq" id="XP_022149731.1">
    <property type="nucleotide sequence ID" value="XM_022294039.1"/>
</dbReference>
<organism evidence="6 7">
    <name type="scientific">Momordica charantia</name>
    <name type="common">Bitter gourd</name>
    <name type="synonym">Balsam pear</name>
    <dbReference type="NCBI Taxonomy" id="3673"/>
    <lineage>
        <taxon>Eukaryota</taxon>
        <taxon>Viridiplantae</taxon>
        <taxon>Streptophyta</taxon>
        <taxon>Embryophyta</taxon>
        <taxon>Tracheophyta</taxon>
        <taxon>Spermatophyta</taxon>
        <taxon>Magnoliopsida</taxon>
        <taxon>eudicotyledons</taxon>
        <taxon>Gunneridae</taxon>
        <taxon>Pentapetalae</taxon>
        <taxon>rosids</taxon>
        <taxon>fabids</taxon>
        <taxon>Cucurbitales</taxon>
        <taxon>Cucurbitaceae</taxon>
        <taxon>Momordiceae</taxon>
        <taxon>Momordica</taxon>
    </lineage>
</organism>
<evidence type="ECO:0000256" key="3">
    <source>
        <dbReference type="PROSITE-ProRule" id="PRU00357"/>
    </source>
</evidence>
<evidence type="ECO:0000313" key="7">
    <source>
        <dbReference type="RefSeq" id="XP_022149731.1"/>
    </source>
</evidence>
<reference evidence="7" key="1">
    <citation type="submission" date="2025-08" db="UniProtKB">
        <authorList>
            <consortium name="RefSeq"/>
        </authorList>
    </citation>
    <scope>IDENTIFICATION</scope>
    <source>
        <strain evidence="7">OHB3-1</strain>
    </source>
</reference>
<name>A0A6J1D9A2_MOMCH</name>
<keyword evidence="6" id="KW-1185">Reference proteome</keyword>
<sequence>MLKLKPWGRIKIKFFETPTENFLSFSLSLRSSMASSFPQFYSELLYPNNFSDGMLGIRSNNMELAGGEEGLIPSFDQTTVSPVPDHPDALLAMPYPDPYGSVSDMTVPTLPDQFNMGLCSIHSLVGGRHHPPAMAATTACDFGDELFSFVPDFKPLYHDSWVTQSNEMHGVEETNIKVASRYSEEERKERILRYLKKRNQRNFNKTIKYACRKTLADRRTRVRGRFARNNELCDPELMALKTNQISSPSHNLKQQRETNKEEEESWLQELAASLMYLPYVTNYSGLGV</sequence>
<dbReference type="AlphaFoldDB" id="A0A6J1D9A2"/>
<evidence type="ECO:0000256" key="4">
    <source>
        <dbReference type="SAM" id="MobiDB-lite"/>
    </source>
</evidence>
<dbReference type="InterPro" id="IPR045281">
    <property type="entry name" value="CONSTANS-like"/>
</dbReference>
<dbReference type="GO" id="GO:0009909">
    <property type="term" value="P:regulation of flower development"/>
    <property type="evidence" value="ECO:0007669"/>
    <property type="project" value="InterPro"/>
</dbReference>
<dbReference type="GeneID" id="111018090"/>
<dbReference type="GO" id="GO:0005634">
    <property type="term" value="C:nucleus"/>
    <property type="evidence" value="ECO:0007669"/>
    <property type="project" value="UniProtKB-SubCell"/>
</dbReference>
<comment type="subcellular location">
    <subcellularLocation>
        <location evidence="1 3">Nucleus</location>
    </subcellularLocation>
</comment>
<dbReference type="GO" id="GO:0003700">
    <property type="term" value="F:DNA-binding transcription factor activity"/>
    <property type="evidence" value="ECO:0007669"/>
    <property type="project" value="TreeGrafter"/>
</dbReference>